<organism evidence="2 3">
    <name type="scientific">Gellertiella hungarica</name>
    <dbReference type="NCBI Taxonomy" id="1572859"/>
    <lineage>
        <taxon>Bacteria</taxon>
        <taxon>Pseudomonadati</taxon>
        <taxon>Pseudomonadota</taxon>
        <taxon>Alphaproteobacteria</taxon>
        <taxon>Hyphomicrobiales</taxon>
        <taxon>Rhizobiaceae</taxon>
        <taxon>Gellertiella</taxon>
    </lineage>
</organism>
<name>A0A7W6J4T9_9HYPH</name>
<dbReference type="EMBL" id="JACIEZ010000003">
    <property type="protein sequence ID" value="MBB4064819.1"/>
    <property type="molecule type" value="Genomic_DNA"/>
</dbReference>
<dbReference type="SUPFAM" id="SSF47240">
    <property type="entry name" value="Ferritin-like"/>
    <property type="match status" value="1"/>
</dbReference>
<protein>
    <submittedName>
        <fullName evidence="2">Ferritin-like metal-binding protein YciE</fullName>
    </submittedName>
</protein>
<accession>A0A7W6J4T9</accession>
<dbReference type="Proteomes" id="UP000528286">
    <property type="component" value="Unassembled WGS sequence"/>
</dbReference>
<proteinExistence type="predicted"/>
<dbReference type="AlphaFoldDB" id="A0A7W6J4T9"/>
<evidence type="ECO:0000313" key="2">
    <source>
        <dbReference type="EMBL" id="MBB4064819.1"/>
    </source>
</evidence>
<comment type="caution">
    <text evidence="2">The sequence shown here is derived from an EMBL/GenBank/DDBJ whole genome shotgun (WGS) entry which is preliminary data.</text>
</comment>
<dbReference type="RefSeq" id="WP_183366122.1">
    <property type="nucleotide sequence ID" value="NZ_JACIEZ010000003.1"/>
</dbReference>
<feature type="coiled-coil region" evidence="1">
    <location>
        <begin position="43"/>
        <end position="77"/>
    </location>
</feature>
<evidence type="ECO:0000313" key="3">
    <source>
        <dbReference type="Proteomes" id="UP000528286"/>
    </source>
</evidence>
<sequence length="171" mass="18985">MQDQTVLRDIFVTGLRNAHAMENQALSLMKPQVQRIARYPEVAERLKAHIAETEGQIVRLEDILESLNEDNSTLKDLALSFGGSVAALGHTLAEDEILKNALASYAFENYEIAAYKSLLTMAEMGGYGAAKPILQQNLREEEQMADWLDQELPVITRRYADLSMAGEDASA</sequence>
<dbReference type="InterPro" id="IPR012347">
    <property type="entry name" value="Ferritin-like"/>
</dbReference>
<dbReference type="InterPro" id="IPR047114">
    <property type="entry name" value="YciF"/>
</dbReference>
<dbReference type="InterPro" id="IPR010287">
    <property type="entry name" value="DUF892_YciF-like"/>
</dbReference>
<reference evidence="2 3" key="1">
    <citation type="submission" date="2020-08" db="EMBL/GenBank/DDBJ databases">
        <title>Genomic Encyclopedia of Type Strains, Phase IV (KMG-IV): sequencing the most valuable type-strain genomes for metagenomic binning, comparative biology and taxonomic classification.</title>
        <authorList>
            <person name="Goeker M."/>
        </authorList>
    </citation>
    <scope>NUCLEOTIDE SEQUENCE [LARGE SCALE GENOMIC DNA]</scope>
    <source>
        <strain evidence="2 3">DSM 29853</strain>
    </source>
</reference>
<dbReference type="InterPro" id="IPR009078">
    <property type="entry name" value="Ferritin-like_SF"/>
</dbReference>
<keyword evidence="1" id="KW-0175">Coiled coil</keyword>
<dbReference type="PANTHER" id="PTHR30565:SF9">
    <property type="entry name" value="PROTEIN YCIF"/>
    <property type="match status" value="1"/>
</dbReference>
<dbReference type="Pfam" id="PF05974">
    <property type="entry name" value="DUF892"/>
    <property type="match status" value="1"/>
</dbReference>
<gene>
    <name evidence="2" type="ORF">GGR23_002006</name>
</gene>
<evidence type="ECO:0000256" key="1">
    <source>
        <dbReference type="SAM" id="Coils"/>
    </source>
</evidence>
<dbReference type="Gene3D" id="1.20.1260.10">
    <property type="match status" value="1"/>
</dbReference>
<keyword evidence="3" id="KW-1185">Reference proteome</keyword>
<dbReference type="PANTHER" id="PTHR30565">
    <property type="entry name" value="PROTEIN YCIF"/>
    <property type="match status" value="1"/>
</dbReference>